<evidence type="ECO:0000256" key="8">
    <source>
        <dbReference type="ARBA" id="ARBA00022917"/>
    </source>
</evidence>
<dbReference type="Proteomes" id="UP001596395">
    <property type="component" value="Unassembled WGS sequence"/>
</dbReference>
<dbReference type="InterPro" id="IPR036621">
    <property type="entry name" value="Anticodon-bd_dom_sf"/>
</dbReference>
<dbReference type="CDD" id="cd00858">
    <property type="entry name" value="GlyRS_anticodon"/>
    <property type="match status" value="1"/>
</dbReference>
<dbReference type="FunFam" id="3.30.40.230:FF:000005">
    <property type="entry name" value="Glycine--tRNA ligase"/>
    <property type="match status" value="1"/>
</dbReference>
<dbReference type="GO" id="GO:0004820">
    <property type="term" value="F:glycine-tRNA ligase activity"/>
    <property type="evidence" value="ECO:0007669"/>
    <property type="project" value="UniProtKB-EC"/>
</dbReference>
<dbReference type="SUPFAM" id="SSF55681">
    <property type="entry name" value="Class II aaRS and biotin synthetases"/>
    <property type="match status" value="1"/>
</dbReference>
<dbReference type="EC" id="6.1.1.14" evidence="3"/>
<name>A0ABD5V9T8_9EURY</name>
<dbReference type="InterPro" id="IPR006195">
    <property type="entry name" value="aa-tRNA-synth_II"/>
</dbReference>
<keyword evidence="5 12" id="KW-0436">Ligase</keyword>
<comment type="caution">
    <text evidence="12">The sequence shown here is derived from an EMBL/GenBank/DDBJ whole genome shotgun (WGS) entry which is preliminary data.</text>
</comment>
<keyword evidence="13" id="KW-1185">Reference proteome</keyword>
<evidence type="ECO:0000256" key="10">
    <source>
        <dbReference type="ARBA" id="ARBA00030057"/>
    </source>
</evidence>
<dbReference type="AlphaFoldDB" id="A0ABD5V9T8"/>
<proteinExistence type="inferred from homology"/>
<dbReference type="CDD" id="cd00774">
    <property type="entry name" value="GlyRS-like_core"/>
    <property type="match status" value="1"/>
</dbReference>
<evidence type="ECO:0000256" key="2">
    <source>
        <dbReference type="ARBA" id="ARBA00008226"/>
    </source>
</evidence>
<evidence type="ECO:0000256" key="1">
    <source>
        <dbReference type="ARBA" id="ARBA00004496"/>
    </source>
</evidence>
<dbReference type="SUPFAM" id="SSF52954">
    <property type="entry name" value="Class II aaRS ABD-related"/>
    <property type="match status" value="1"/>
</dbReference>
<dbReference type="PANTHER" id="PTHR10745">
    <property type="entry name" value="GLYCYL-TRNA SYNTHETASE/DNA POLYMERASE SUBUNIT GAMMA-2"/>
    <property type="match status" value="1"/>
</dbReference>
<dbReference type="PROSITE" id="PS50862">
    <property type="entry name" value="AA_TRNA_LIGASE_II"/>
    <property type="match status" value="1"/>
</dbReference>
<dbReference type="InterPro" id="IPR004154">
    <property type="entry name" value="Anticodon-bd"/>
</dbReference>
<dbReference type="InterPro" id="IPR027031">
    <property type="entry name" value="Gly-tRNA_synthase/POLG2"/>
</dbReference>
<dbReference type="Gene3D" id="3.30.930.10">
    <property type="entry name" value="Bira Bifunctional Protein, Domain 2"/>
    <property type="match status" value="1"/>
</dbReference>
<evidence type="ECO:0000256" key="9">
    <source>
        <dbReference type="ARBA" id="ARBA00023146"/>
    </source>
</evidence>
<evidence type="ECO:0000313" key="12">
    <source>
        <dbReference type="EMBL" id="MFC6952319.1"/>
    </source>
</evidence>
<dbReference type="Gene3D" id="3.40.50.800">
    <property type="entry name" value="Anticodon-binding domain"/>
    <property type="match status" value="1"/>
</dbReference>
<sequence length="577" mass="63358">MSSDLSELARRRGFFFQSNEAYGGVAGFYTYGPEGAALKRNVEDAWRDRFVTKEGNLEIDAPTVTPEAVFEASGHLDGFDDMLVECPGCGESHRADHVVEDATDLEDAESLPTDEVEALIAEHDLACPECGEALAGQPVETFNLMFETSIGPGGDQAGYLRPETAQGMFVEFPRLKEYARNQTPFGVAQIGAGYRNEISPRNALLRAREFTMAELEMFIDPEEDEPNLDAVADVTLPLYPADAQEAAGEEYLELTPQEAVEEGVVAGEWLAYFLARSTAWFERVGIDMEQYRLRQHLPGELAHYASDCWDAEALVDGDWVEIEGIAARSDYDLSKHAKYGDDSFTLFKEYDEPVSTERATVDPDMSYLGPEFGGAAGDVAEALQALADRDRSAFDDDEVTVEVDGETYAVPTERTGFAVEEVTEHGEHITPHVVEPAFGVGRVVYSVLAHAHETDEVEGEERDVLRLPAAVAPTFVGVFPLTDQDGLPEKARDVASTLRAAGFDVTYDDSGSIGRRYRRQDEVGTPYCVTLDADPEGTATIRERDSTEQVRVDVDDLVGTFAELRAGELDFEELADA</sequence>
<dbReference type="PRINTS" id="PR01043">
    <property type="entry name" value="TRNASYNTHGLY"/>
</dbReference>
<dbReference type="Gene3D" id="3.30.40.230">
    <property type="match status" value="1"/>
</dbReference>
<dbReference type="PANTHER" id="PTHR10745:SF0">
    <property type="entry name" value="GLYCINE--TRNA LIGASE"/>
    <property type="match status" value="1"/>
</dbReference>
<gene>
    <name evidence="12" type="primary">glyS</name>
    <name evidence="12" type="ORF">ACFQGB_05545</name>
</gene>
<organism evidence="12 13">
    <name type="scientific">Halorubellus litoreus</name>
    <dbReference type="NCBI Taxonomy" id="755308"/>
    <lineage>
        <taxon>Archaea</taxon>
        <taxon>Methanobacteriati</taxon>
        <taxon>Methanobacteriota</taxon>
        <taxon>Stenosarchaea group</taxon>
        <taxon>Halobacteria</taxon>
        <taxon>Halobacteriales</taxon>
        <taxon>Halorubellaceae</taxon>
        <taxon>Halorubellus</taxon>
    </lineage>
</organism>
<protein>
    <recommendedName>
        <fullName evidence="3">glycine--tRNA ligase</fullName>
        <ecNumber evidence="3">6.1.1.14</ecNumber>
    </recommendedName>
    <alternativeName>
        <fullName evidence="10">Diadenosine tetraphosphate synthetase</fullName>
    </alternativeName>
</protein>
<accession>A0ABD5V9T8</accession>
<keyword evidence="6" id="KW-0547">Nucleotide-binding</keyword>
<dbReference type="GO" id="GO:0006412">
    <property type="term" value="P:translation"/>
    <property type="evidence" value="ECO:0007669"/>
    <property type="project" value="UniProtKB-KW"/>
</dbReference>
<evidence type="ECO:0000313" key="13">
    <source>
        <dbReference type="Proteomes" id="UP001596395"/>
    </source>
</evidence>
<dbReference type="NCBIfam" id="TIGR00389">
    <property type="entry name" value="glyS_dimeric"/>
    <property type="match status" value="1"/>
</dbReference>
<keyword evidence="7" id="KW-0067">ATP-binding</keyword>
<comment type="similarity">
    <text evidence="2">Belongs to the class-II aminoacyl-tRNA synthetase family.</text>
</comment>
<dbReference type="GO" id="GO:0005524">
    <property type="term" value="F:ATP binding"/>
    <property type="evidence" value="ECO:0007669"/>
    <property type="project" value="UniProtKB-KW"/>
</dbReference>
<feature type="domain" description="Aminoacyl-transfer RNA synthetases class-II family profile" evidence="11">
    <location>
        <begin position="4"/>
        <end position="480"/>
    </location>
</feature>
<evidence type="ECO:0000256" key="7">
    <source>
        <dbReference type="ARBA" id="ARBA00022840"/>
    </source>
</evidence>
<evidence type="ECO:0000256" key="3">
    <source>
        <dbReference type="ARBA" id="ARBA00012829"/>
    </source>
</evidence>
<dbReference type="InterPro" id="IPR033731">
    <property type="entry name" value="GlyRS-like_core"/>
</dbReference>
<dbReference type="NCBIfam" id="NF003211">
    <property type="entry name" value="PRK04173.1"/>
    <property type="match status" value="1"/>
</dbReference>
<dbReference type="InterPro" id="IPR045864">
    <property type="entry name" value="aa-tRNA-synth_II/BPL/LPL"/>
</dbReference>
<reference evidence="12 13" key="1">
    <citation type="journal article" date="2019" name="Int. J. Syst. Evol. Microbiol.">
        <title>The Global Catalogue of Microorganisms (GCM) 10K type strain sequencing project: providing services to taxonomists for standard genome sequencing and annotation.</title>
        <authorList>
            <consortium name="The Broad Institute Genomics Platform"/>
            <consortium name="The Broad Institute Genome Sequencing Center for Infectious Disease"/>
            <person name="Wu L."/>
            <person name="Ma J."/>
        </authorList>
    </citation>
    <scope>NUCLEOTIDE SEQUENCE [LARGE SCALE GENOMIC DNA]</scope>
    <source>
        <strain evidence="12 13">GX26</strain>
    </source>
</reference>
<dbReference type="RefSeq" id="WP_336349303.1">
    <property type="nucleotide sequence ID" value="NZ_JAZAQL010000001.1"/>
</dbReference>
<keyword evidence="8" id="KW-0648">Protein biosynthesis</keyword>
<dbReference type="EMBL" id="JBHSXN010000001">
    <property type="protein sequence ID" value="MFC6952319.1"/>
    <property type="molecule type" value="Genomic_DNA"/>
</dbReference>
<dbReference type="GO" id="GO:0005737">
    <property type="term" value="C:cytoplasm"/>
    <property type="evidence" value="ECO:0007669"/>
    <property type="project" value="UniProtKB-SubCell"/>
</dbReference>
<evidence type="ECO:0000256" key="5">
    <source>
        <dbReference type="ARBA" id="ARBA00022598"/>
    </source>
</evidence>
<evidence type="ECO:0000256" key="6">
    <source>
        <dbReference type="ARBA" id="ARBA00022741"/>
    </source>
</evidence>
<keyword evidence="4" id="KW-0963">Cytoplasm</keyword>
<dbReference type="InterPro" id="IPR002315">
    <property type="entry name" value="tRNA-synt_gly"/>
</dbReference>
<evidence type="ECO:0000259" key="11">
    <source>
        <dbReference type="PROSITE" id="PS50862"/>
    </source>
</evidence>
<evidence type="ECO:0000256" key="4">
    <source>
        <dbReference type="ARBA" id="ARBA00022490"/>
    </source>
</evidence>
<comment type="subcellular location">
    <subcellularLocation>
        <location evidence="1">Cytoplasm</location>
    </subcellularLocation>
</comment>
<keyword evidence="9" id="KW-0030">Aminoacyl-tRNA synthetase</keyword>
<dbReference type="Pfam" id="PF03129">
    <property type="entry name" value="HGTP_anticodon"/>
    <property type="match status" value="1"/>
</dbReference>